<organism evidence="2 3">
    <name type="scientific">Lactuca virosa</name>
    <dbReference type="NCBI Taxonomy" id="75947"/>
    <lineage>
        <taxon>Eukaryota</taxon>
        <taxon>Viridiplantae</taxon>
        <taxon>Streptophyta</taxon>
        <taxon>Embryophyta</taxon>
        <taxon>Tracheophyta</taxon>
        <taxon>Spermatophyta</taxon>
        <taxon>Magnoliopsida</taxon>
        <taxon>eudicotyledons</taxon>
        <taxon>Gunneridae</taxon>
        <taxon>Pentapetalae</taxon>
        <taxon>asterids</taxon>
        <taxon>campanulids</taxon>
        <taxon>Asterales</taxon>
        <taxon>Asteraceae</taxon>
        <taxon>Cichorioideae</taxon>
        <taxon>Cichorieae</taxon>
        <taxon>Lactucinae</taxon>
        <taxon>Lactuca</taxon>
    </lineage>
</organism>
<comment type="caution">
    <text evidence="2">The sequence shown here is derived from an EMBL/GenBank/DDBJ whole genome shotgun (WGS) entry which is preliminary data.</text>
</comment>
<feature type="compositionally biased region" description="Polar residues" evidence="1">
    <location>
        <begin position="1"/>
        <end position="11"/>
    </location>
</feature>
<dbReference type="Proteomes" id="UP001157418">
    <property type="component" value="Unassembled WGS sequence"/>
</dbReference>
<keyword evidence="3" id="KW-1185">Reference proteome</keyword>
<dbReference type="EMBL" id="CAKMRJ010000001">
    <property type="protein sequence ID" value="CAH1413523.1"/>
    <property type="molecule type" value="Genomic_DNA"/>
</dbReference>
<evidence type="ECO:0000313" key="2">
    <source>
        <dbReference type="EMBL" id="CAH1413523.1"/>
    </source>
</evidence>
<evidence type="ECO:0000313" key="3">
    <source>
        <dbReference type="Proteomes" id="UP001157418"/>
    </source>
</evidence>
<proteinExistence type="predicted"/>
<feature type="region of interest" description="Disordered" evidence="1">
    <location>
        <begin position="1"/>
        <end position="24"/>
    </location>
</feature>
<sequence length="103" mass="12330">MSTTSTRSINSLHPRHHGDDESCPPYGCKDGINVERTRDNVAQRFWNCKNFVSAQGPKFKFFMWKDDELDEGYYKYQLCKMSVQLRKRKTTLRLQRHIRNWLS</sequence>
<accession>A0AAU9LM75</accession>
<dbReference type="AlphaFoldDB" id="A0AAU9LM75"/>
<reference evidence="2 3" key="1">
    <citation type="submission" date="2022-01" db="EMBL/GenBank/DDBJ databases">
        <authorList>
            <person name="Xiong W."/>
            <person name="Schranz E."/>
        </authorList>
    </citation>
    <scope>NUCLEOTIDE SEQUENCE [LARGE SCALE GENOMIC DNA]</scope>
</reference>
<protein>
    <recommendedName>
        <fullName evidence="4">Zinc finger GRF-type domain-containing protein</fullName>
    </recommendedName>
</protein>
<name>A0AAU9LM75_9ASTR</name>
<gene>
    <name evidence="2" type="ORF">LVIROSA_LOCUS1483</name>
</gene>
<evidence type="ECO:0000256" key="1">
    <source>
        <dbReference type="SAM" id="MobiDB-lite"/>
    </source>
</evidence>
<evidence type="ECO:0008006" key="4">
    <source>
        <dbReference type="Google" id="ProtNLM"/>
    </source>
</evidence>